<dbReference type="WBParaSite" id="HPBE_0000420701-mRNA-1">
    <property type="protein sequence ID" value="HPBE_0000420701-mRNA-1"/>
    <property type="gene ID" value="HPBE_0000420701"/>
</dbReference>
<dbReference type="InterPro" id="IPR029058">
    <property type="entry name" value="AB_hydrolase_fold"/>
</dbReference>
<protein>
    <submittedName>
        <fullName evidence="5">Peptidase_S9 domain-containing protein</fullName>
    </submittedName>
</protein>
<dbReference type="GO" id="GO:0004252">
    <property type="term" value="F:serine-type endopeptidase activity"/>
    <property type="evidence" value="ECO:0007669"/>
    <property type="project" value="TreeGrafter"/>
</dbReference>
<sequence>MLLTALLLPLVTATLIPRELLFSNSKYSALSLSPDGRFVAYLAPDDNKIKNVFVMCTKCKHTRQAEIAANPEKRTVISNRPGVKAEVYFNNLRDARILVGLNDENPIYHSVYSFDLKTDTMTLLVRNRRFAAIIPDNALDIRLATEEKPDGSLMYYRLSPKANPLSITSDAADWEEYLLVQPEDTAITSPGAFDKSNQNMFWVWGEDSDLGTLVTFPFDAVDRKKVLYTPTRGQIVDILIHPTDMTLLAISEEYHKPELFVVNDTIAEDIEYLKNLRPNGSLQVFSKSLDMATWLVTYLSSDRPHEIFLYRRSAKTAEFLFNTRPELEKFKLNRQIGFDFKTRDDMILQAYLSLPPEAAIRSPQGVNAADRDFAELGLLPVEPQKLVVLVHGGPKARDQYGYDAENAWLTNRGYAVLQVNFRGSVGFGKRLTNAGDGEWSRKMHNDILDSVEFAVARGITTKSKVAIMGASYGGYETLVALTFTPDEFACGVDIVGPSNLVTLLQNLPPYWQDTYKDYARMMGGDTDTSVFSNLLLLL</sequence>
<dbReference type="PANTHER" id="PTHR42776">
    <property type="entry name" value="SERINE PEPTIDASE S9 FAMILY MEMBER"/>
    <property type="match status" value="1"/>
</dbReference>
<evidence type="ECO:0000313" key="4">
    <source>
        <dbReference type="Proteomes" id="UP000050761"/>
    </source>
</evidence>
<reference evidence="5" key="2">
    <citation type="submission" date="2019-09" db="UniProtKB">
        <authorList>
            <consortium name="WormBaseParasite"/>
        </authorList>
    </citation>
    <scope>IDENTIFICATION</scope>
</reference>
<evidence type="ECO:0000256" key="1">
    <source>
        <dbReference type="ARBA" id="ARBA00022801"/>
    </source>
</evidence>
<dbReference type="SUPFAM" id="SSF53474">
    <property type="entry name" value="alpha/beta-Hydrolases"/>
    <property type="match status" value="1"/>
</dbReference>
<evidence type="ECO:0000313" key="3">
    <source>
        <dbReference type="EMBL" id="VDO60437.1"/>
    </source>
</evidence>
<dbReference type="SUPFAM" id="SSF82171">
    <property type="entry name" value="DPP6 N-terminal domain-like"/>
    <property type="match status" value="1"/>
</dbReference>
<name>A0A3P7XLD5_HELPZ</name>
<dbReference type="EMBL" id="UZAH01025284">
    <property type="protein sequence ID" value="VDO60437.1"/>
    <property type="molecule type" value="Genomic_DNA"/>
</dbReference>
<feature type="domain" description="Peptidase S9 prolyl oligopeptidase catalytic" evidence="2">
    <location>
        <begin position="402"/>
        <end position="506"/>
    </location>
</feature>
<keyword evidence="4" id="KW-1185">Reference proteome</keyword>
<dbReference type="GO" id="GO:0006508">
    <property type="term" value="P:proteolysis"/>
    <property type="evidence" value="ECO:0007669"/>
    <property type="project" value="InterPro"/>
</dbReference>
<reference evidence="3 4" key="1">
    <citation type="submission" date="2018-11" db="EMBL/GenBank/DDBJ databases">
        <authorList>
            <consortium name="Pathogen Informatics"/>
        </authorList>
    </citation>
    <scope>NUCLEOTIDE SEQUENCE [LARGE SCALE GENOMIC DNA]</scope>
</reference>
<keyword evidence="1" id="KW-0378">Hydrolase</keyword>
<dbReference type="PANTHER" id="PTHR42776:SF27">
    <property type="entry name" value="DIPEPTIDYL PEPTIDASE FAMILY MEMBER 6"/>
    <property type="match status" value="1"/>
</dbReference>
<dbReference type="AlphaFoldDB" id="A0A3P7XLD5"/>
<dbReference type="InterPro" id="IPR001375">
    <property type="entry name" value="Peptidase_S9_cat"/>
</dbReference>
<evidence type="ECO:0000259" key="2">
    <source>
        <dbReference type="Pfam" id="PF00326"/>
    </source>
</evidence>
<organism evidence="3">
    <name type="scientific">Heligmosomoides polygyrus</name>
    <name type="common">Parasitic roundworm</name>
    <dbReference type="NCBI Taxonomy" id="6339"/>
    <lineage>
        <taxon>Eukaryota</taxon>
        <taxon>Metazoa</taxon>
        <taxon>Ecdysozoa</taxon>
        <taxon>Nematoda</taxon>
        <taxon>Chromadorea</taxon>
        <taxon>Rhabditida</taxon>
        <taxon>Rhabditina</taxon>
        <taxon>Rhabditomorpha</taxon>
        <taxon>Strongyloidea</taxon>
        <taxon>Heligmosomidae</taxon>
        <taxon>Heligmosomoides</taxon>
    </lineage>
</organism>
<dbReference type="Pfam" id="PF00326">
    <property type="entry name" value="Peptidase_S9"/>
    <property type="match status" value="1"/>
</dbReference>
<accession>A0A3P7XLD5</accession>
<proteinExistence type="predicted"/>
<dbReference type="Proteomes" id="UP000050761">
    <property type="component" value="Unassembled WGS sequence"/>
</dbReference>
<evidence type="ECO:0000313" key="5">
    <source>
        <dbReference type="WBParaSite" id="HPBE_0000420701-mRNA-1"/>
    </source>
</evidence>
<dbReference type="OrthoDB" id="416344at2759"/>
<dbReference type="Gene3D" id="3.40.50.1820">
    <property type="entry name" value="alpha/beta hydrolase"/>
    <property type="match status" value="1"/>
</dbReference>
<gene>
    <name evidence="3" type="ORF">HPBE_LOCUS4208</name>
</gene>